<name>A0AAV3XW67_9GAST</name>
<evidence type="ECO:0000256" key="1">
    <source>
        <dbReference type="SAM" id="SignalP"/>
    </source>
</evidence>
<feature type="chain" id="PRO_5043618464" description="SCP domain-containing protein" evidence="1">
    <location>
        <begin position="22"/>
        <end position="135"/>
    </location>
</feature>
<evidence type="ECO:0000313" key="3">
    <source>
        <dbReference type="Proteomes" id="UP000735302"/>
    </source>
</evidence>
<organism evidence="2 3">
    <name type="scientific">Plakobranchus ocellatus</name>
    <dbReference type="NCBI Taxonomy" id="259542"/>
    <lineage>
        <taxon>Eukaryota</taxon>
        <taxon>Metazoa</taxon>
        <taxon>Spiralia</taxon>
        <taxon>Lophotrochozoa</taxon>
        <taxon>Mollusca</taxon>
        <taxon>Gastropoda</taxon>
        <taxon>Heterobranchia</taxon>
        <taxon>Euthyneura</taxon>
        <taxon>Panpulmonata</taxon>
        <taxon>Sacoglossa</taxon>
        <taxon>Placobranchoidea</taxon>
        <taxon>Plakobranchidae</taxon>
        <taxon>Plakobranchus</taxon>
    </lineage>
</organism>
<evidence type="ECO:0008006" key="4">
    <source>
        <dbReference type="Google" id="ProtNLM"/>
    </source>
</evidence>
<reference evidence="2 3" key="1">
    <citation type="journal article" date="2021" name="Elife">
        <title>Chloroplast acquisition without the gene transfer in kleptoplastic sea slugs, Plakobranchus ocellatus.</title>
        <authorList>
            <person name="Maeda T."/>
            <person name="Takahashi S."/>
            <person name="Yoshida T."/>
            <person name="Shimamura S."/>
            <person name="Takaki Y."/>
            <person name="Nagai Y."/>
            <person name="Toyoda A."/>
            <person name="Suzuki Y."/>
            <person name="Arimoto A."/>
            <person name="Ishii H."/>
            <person name="Satoh N."/>
            <person name="Nishiyama T."/>
            <person name="Hasebe M."/>
            <person name="Maruyama T."/>
            <person name="Minagawa J."/>
            <person name="Obokata J."/>
            <person name="Shigenobu S."/>
        </authorList>
    </citation>
    <scope>NUCLEOTIDE SEQUENCE [LARGE SCALE GENOMIC DNA]</scope>
</reference>
<dbReference type="Proteomes" id="UP000735302">
    <property type="component" value="Unassembled WGS sequence"/>
</dbReference>
<evidence type="ECO:0000313" key="2">
    <source>
        <dbReference type="EMBL" id="GFN74227.1"/>
    </source>
</evidence>
<comment type="caution">
    <text evidence="2">The sequence shown here is derived from an EMBL/GenBank/DDBJ whole genome shotgun (WGS) entry which is preliminary data.</text>
</comment>
<feature type="signal peptide" evidence="1">
    <location>
        <begin position="1"/>
        <end position="21"/>
    </location>
</feature>
<accession>A0AAV3XW67</accession>
<dbReference type="AlphaFoldDB" id="A0AAV3XW67"/>
<dbReference type="EMBL" id="BLXT01000063">
    <property type="protein sequence ID" value="GFN74227.1"/>
    <property type="molecule type" value="Genomic_DNA"/>
</dbReference>
<gene>
    <name evidence="2" type="ORF">PoB_000073300</name>
</gene>
<proteinExistence type="predicted"/>
<keyword evidence="3" id="KW-1185">Reference proteome</keyword>
<keyword evidence="1" id="KW-0732">Signal</keyword>
<protein>
    <recommendedName>
        <fullName evidence="4">SCP domain-containing protein</fullName>
    </recommendedName>
</protein>
<sequence length="135" mass="15574">MGYHLIVYMIWVACCYFVTKGEEVRQPSYSTVCGKILLRQTAARWDDRIQKFNEARRANDYSEIPDRCDAVQLFTAVVRYVKEKVVGNYRMPLCGERTEDWSHVLFSCGESDGIRGTDWSDFILQEALLGTTEKG</sequence>